<gene>
    <name evidence="6" type="ORF">MOP44_14110</name>
</gene>
<feature type="domain" description="Hemerythrin-like" evidence="5">
    <location>
        <begin position="12"/>
        <end position="129"/>
    </location>
</feature>
<sequence length="135" mass="15444">MALMTWSDRLSTGVKAMDEQHKGLVKTLNELHDAMLNGAGKSAAGPLLDRLVRYTHDHFASEEALMSRAKYPDLAAHLVKHKDLTRQVEAFVGRYKRGELSLNVDLLMFLRDWLTTHIQKEDRDYGPWLNQNGVR</sequence>
<evidence type="ECO:0000256" key="2">
    <source>
        <dbReference type="ARBA" id="ARBA00022621"/>
    </source>
</evidence>
<evidence type="ECO:0000256" key="1">
    <source>
        <dbReference type="ARBA" id="ARBA00010587"/>
    </source>
</evidence>
<dbReference type="SUPFAM" id="SSF47188">
    <property type="entry name" value="Hemerythrin-like"/>
    <property type="match status" value="1"/>
</dbReference>
<reference evidence="6" key="1">
    <citation type="submission" date="2021-04" db="EMBL/GenBank/DDBJ databases">
        <title>Phylogenetic analysis of Acidobacteriaceae.</title>
        <authorList>
            <person name="Qiu L."/>
            <person name="Zhang Q."/>
        </authorList>
    </citation>
    <scope>NUCLEOTIDE SEQUENCE</scope>
    <source>
        <strain evidence="6">DSM 25168</strain>
    </source>
</reference>
<dbReference type="PANTHER" id="PTHR37164">
    <property type="entry name" value="BACTERIOHEMERYTHRIN"/>
    <property type="match status" value="1"/>
</dbReference>
<accession>A0A9J7BG39</accession>
<dbReference type="InterPro" id="IPR016131">
    <property type="entry name" value="Haemerythrin_Fe_BS"/>
</dbReference>
<dbReference type="PROSITE" id="PS00550">
    <property type="entry name" value="HEMERYTHRINS"/>
    <property type="match status" value="1"/>
</dbReference>
<organism evidence="6 7">
    <name type="scientific">Occallatibacter riparius</name>
    <dbReference type="NCBI Taxonomy" id="1002689"/>
    <lineage>
        <taxon>Bacteria</taxon>
        <taxon>Pseudomonadati</taxon>
        <taxon>Acidobacteriota</taxon>
        <taxon>Terriglobia</taxon>
        <taxon>Terriglobales</taxon>
        <taxon>Acidobacteriaceae</taxon>
        <taxon>Occallatibacter</taxon>
    </lineage>
</organism>
<evidence type="ECO:0000259" key="5">
    <source>
        <dbReference type="Pfam" id="PF01814"/>
    </source>
</evidence>
<dbReference type="GO" id="GO:0005344">
    <property type="term" value="F:oxygen carrier activity"/>
    <property type="evidence" value="ECO:0007669"/>
    <property type="project" value="UniProtKB-KW"/>
</dbReference>
<dbReference type="InterPro" id="IPR012312">
    <property type="entry name" value="Hemerythrin-like"/>
</dbReference>
<evidence type="ECO:0000256" key="3">
    <source>
        <dbReference type="ARBA" id="ARBA00022723"/>
    </source>
</evidence>
<dbReference type="Pfam" id="PF01814">
    <property type="entry name" value="Hemerythrin"/>
    <property type="match status" value="1"/>
</dbReference>
<dbReference type="AlphaFoldDB" id="A0A9J7BG39"/>
<keyword evidence="3" id="KW-0479">Metal-binding</keyword>
<dbReference type="InterPro" id="IPR035938">
    <property type="entry name" value="Hemerythrin-like_sf"/>
</dbReference>
<dbReference type="InterPro" id="IPR050669">
    <property type="entry name" value="Hemerythrin"/>
</dbReference>
<dbReference type="InterPro" id="IPR012827">
    <property type="entry name" value="Hemerythrin_metal-bd"/>
</dbReference>
<keyword evidence="7" id="KW-1185">Reference proteome</keyword>
<keyword evidence="2" id="KW-0561">Oxygen transport</keyword>
<dbReference type="CDD" id="cd12107">
    <property type="entry name" value="Hemerythrin"/>
    <property type="match status" value="1"/>
</dbReference>
<evidence type="ECO:0000256" key="4">
    <source>
        <dbReference type="ARBA" id="ARBA00023004"/>
    </source>
</evidence>
<dbReference type="GO" id="GO:0046872">
    <property type="term" value="F:metal ion binding"/>
    <property type="evidence" value="ECO:0007669"/>
    <property type="project" value="UniProtKB-KW"/>
</dbReference>
<dbReference type="NCBIfam" id="TIGR02481">
    <property type="entry name" value="hemeryth_dom"/>
    <property type="match status" value="1"/>
</dbReference>
<dbReference type="Proteomes" id="UP001059380">
    <property type="component" value="Chromosome"/>
</dbReference>
<dbReference type="PANTHER" id="PTHR37164:SF1">
    <property type="entry name" value="BACTERIOHEMERYTHRIN"/>
    <property type="match status" value="1"/>
</dbReference>
<name>A0A9J7BG39_9BACT</name>
<dbReference type="RefSeq" id="WP_260790583.1">
    <property type="nucleotide sequence ID" value="NZ_CP093313.1"/>
</dbReference>
<dbReference type="KEGG" id="orp:MOP44_14110"/>
<proteinExistence type="inferred from homology"/>
<evidence type="ECO:0000313" key="7">
    <source>
        <dbReference type="Proteomes" id="UP001059380"/>
    </source>
</evidence>
<comment type="similarity">
    <text evidence="1">Belongs to the hemerythrin family.</text>
</comment>
<dbReference type="Gene3D" id="1.20.120.50">
    <property type="entry name" value="Hemerythrin-like"/>
    <property type="match status" value="1"/>
</dbReference>
<keyword evidence="2" id="KW-0813">Transport</keyword>
<dbReference type="EMBL" id="CP093313">
    <property type="protein sequence ID" value="UWZ81719.1"/>
    <property type="molecule type" value="Genomic_DNA"/>
</dbReference>
<evidence type="ECO:0000313" key="6">
    <source>
        <dbReference type="EMBL" id="UWZ81719.1"/>
    </source>
</evidence>
<dbReference type="NCBIfam" id="NF033749">
    <property type="entry name" value="bact_hemeryth"/>
    <property type="match status" value="1"/>
</dbReference>
<keyword evidence="4" id="KW-0408">Iron</keyword>
<protein>
    <submittedName>
        <fullName evidence="6">Bacteriohemerythrin</fullName>
    </submittedName>
</protein>